<keyword evidence="6 13" id="KW-0378">Hydrolase</keyword>
<dbReference type="GO" id="GO:0046872">
    <property type="term" value="F:metal ion binding"/>
    <property type="evidence" value="ECO:0007669"/>
    <property type="project" value="UniProtKB-KW"/>
</dbReference>
<keyword evidence="3" id="KW-0645">Protease</keyword>
<keyword evidence="9 13" id="KW-0482">Metalloprotease</keyword>
<organism evidence="13 14">
    <name type="scientific">Candidatus Pedobacter colombiensis</name>
    <dbReference type="NCBI Taxonomy" id="3121371"/>
    <lineage>
        <taxon>Bacteria</taxon>
        <taxon>Pseudomonadati</taxon>
        <taxon>Bacteroidota</taxon>
        <taxon>Sphingobacteriia</taxon>
        <taxon>Sphingobacteriales</taxon>
        <taxon>Sphingobacteriaceae</taxon>
        <taxon>Pedobacter</taxon>
    </lineage>
</organism>
<dbReference type="EC" id="3.4.24.-" evidence="13"/>
<keyword evidence="5" id="KW-0479">Metal-binding</keyword>
<dbReference type="PANTHER" id="PTHR43221">
    <property type="entry name" value="PROTEASE HTPX"/>
    <property type="match status" value="1"/>
</dbReference>
<dbReference type="PANTHER" id="PTHR43221:SF2">
    <property type="entry name" value="PROTEASE HTPX HOMOLOG"/>
    <property type="match status" value="1"/>
</dbReference>
<feature type="transmembrane region" description="Helical" evidence="11">
    <location>
        <begin position="674"/>
        <end position="693"/>
    </location>
</feature>
<reference evidence="13" key="1">
    <citation type="submission" date="2023-03" db="EMBL/GenBank/DDBJ databases">
        <title>Andean soil-derived lignocellulolytic bacterial consortium as a source of novel taxa and putative plastic-active enzymes.</title>
        <authorList>
            <person name="Diaz-Garcia L."/>
            <person name="Chuvochina M."/>
            <person name="Feuerriegel G."/>
            <person name="Bunk B."/>
            <person name="Sproer C."/>
            <person name="Streit W.R."/>
            <person name="Rodriguez L.M."/>
            <person name="Overmann J."/>
            <person name="Jimenez D.J."/>
        </authorList>
    </citation>
    <scope>NUCLEOTIDE SEQUENCE</scope>
    <source>
        <strain evidence="13">MAG 3858</strain>
    </source>
</reference>
<dbReference type="EMBL" id="CP119313">
    <property type="protein sequence ID" value="WEK21028.1"/>
    <property type="molecule type" value="Genomic_DNA"/>
</dbReference>
<dbReference type="CDD" id="cd07328">
    <property type="entry name" value="M48_Ste24p_like"/>
    <property type="match status" value="1"/>
</dbReference>
<comment type="cofactor">
    <cofactor evidence="1">
        <name>Zn(2+)</name>
        <dbReference type="ChEBI" id="CHEBI:29105"/>
    </cofactor>
</comment>
<dbReference type="Gene3D" id="3.30.2010.10">
    <property type="entry name" value="Metalloproteases ('zincins'), catalytic domain"/>
    <property type="match status" value="1"/>
</dbReference>
<dbReference type="InterPro" id="IPR050083">
    <property type="entry name" value="HtpX_protease"/>
</dbReference>
<dbReference type="Proteomes" id="UP001214530">
    <property type="component" value="Chromosome"/>
</dbReference>
<dbReference type="GO" id="GO:0006508">
    <property type="term" value="P:proteolysis"/>
    <property type="evidence" value="ECO:0007669"/>
    <property type="project" value="UniProtKB-KW"/>
</dbReference>
<keyword evidence="4 11" id="KW-0812">Transmembrane</keyword>
<dbReference type="AlphaFoldDB" id="A0AAJ5WBL2"/>
<feature type="transmembrane region" description="Helical" evidence="11">
    <location>
        <begin position="58"/>
        <end position="83"/>
    </location>
</feature>
<keyword evidence="10 11" id="KW-0472">Membrane</keyword>
<evidence type="ECO:0000256" key="1">
    <source>
        <dbReference type="ARBA" id="ARBA00001947"/>
    </source>
</evidence>
<evidence type="ECO:0000313" key="14">
    <source>
        <dbReference type="Proteomes" id="UP001214530"/>
    </source>
</evidence>
<dbReference type="InterPro" id="IPR001915">
    <property type="entry name" value="Peptidase_M48"/>
</dbReference>
<feature type="transmembrane region" description="Helical" evidence="11">
    <location>
        <begin position="20"/>
        <end position="52"/>
    </location>
</feature>
<evidence type="ECO:0000256" key="11">
    <source>
        <dbReference type="SAM" id="Phobius"/>
    </source>
</evidence>
<evidence type="ECO:0000259" key="12">
    <source>
        <dbReference type="Pfam" id="PF01435"/>
    </source>
</evidence>
<name>A0AAJ5WBL2_9SPHI</name>
<evidence type="ECO:0000256" key="10">
    <source>
        <dbReference type="ARBA" id="ARBA00023136"/>
    </source>
</evidence>
<evidence type="ECO:0000256" key="8">
    <source>
        <dbReference type="ARBA" id="ARBA00022989"/>
    </source>
</evidence>
<evidence type="ECO:0000313" key="13">
    <source>
        <dbReference type="EMBL" id="WEK21028.1"/>
    </source>
</evidence>
<sequence>MQKNVLNVSENFRKMAVKSVLSIILFLFTYLILVIMGIGVIFLCGFVAYYIVTFSASFITGMIALGCIGMGFLIFFFLIKFIFSSSKKVDRSHLVEINEQQQPELFKMLGVIVSEVKTTFPKKVYLSSDVNASVFYDSNFWSMFFPVRKNLQIGLGLMNTVSVIELKAILAHEFGHFSQRSMKVGSYVYNVNKVIYNMLYDNEDYGSLLNGWSNISNYFALFAKGAIMVIQGIQYVLTKVYTVLNLNYMALSREMEFHADAVAASVAGSHPLANSLLRLGLADQSLNIVFNYYDSKITESQKPVDVYPQQYFVLNQMASLEELPIQDGLPVLSIDNYKKFNKTKLVLEDQWSSHPSTEQRVAKLMELNQPIRNANNGIAIDLLTGKEAIQELITNQLLVNVKYGAEPPAMVGIAEFINEYVKIEQENSYPAIFKRYFDERDPYNNFTEEDFEARISDQDLTFEELINQASTADINSLNTATNDKNILEKIYNGALEIDTFDYDGVKYSTTDAYPLITFLEAEIVRYNDILDKRDVNLFRFFLNKAIEQNNLEDFKTHSLSYQLSAKHLQTKRDVYSNLADAIYFFQTTTPFDQIIENMVQVKKMEKPFCEQIKLLLDDPFYQEHIDEEMRTIFEEYISKDLRYYGHEEYLNEEIEILYTVMNSSYSRASMGKEAFYGVHWLLNIVLTYFILYYDIAF</sequence>
<evidence type="ECO:0000256" key="4">
    <source>
        <dbReference type="ARBA" id="ARBA00022692"/>
    </source>
</evidence>
<dbReference type="Pfam" id="PF01435">
    <property type="entry name" value="Peptidase_M48"/>
    <property type="match status" value="1"/>
</dbReference>
<keyword evidence="8 11" id="KW-1133">Transmembrane helix</keyword>
<evidence type="ECO:0000256" key="9">
    <source>
        <dbReference type="ARBA" id="ARBA00023049"/>
    </source>
</evidence>
<keyword evidence="2" id="KW-1003">Cell membrane</keyword>
<evidence type="ECO:0000256" key="6">
    <source>
        <dbReference type="ARBA" id="ARBA00022801"/>
    </source>
</evidence>
<protein>
    <submittedName>
        <fullName evidence="13">M48 family metalloprotease</fullName>
        <ecNumber evidence="13">3.4.24.-</ecNumber>
    </submittedName>
</protein>
<feature type="domain" description="Peptidase M48" evidence="12">
    <location>
        <begin position="155"/>
        <end position="366"/>
    </location>
</feature>
<evidence type="ECO:0000256" key="5">
    <source>
        <dbReference type="ARBA" id="ARBA00022723"/>
    </source>
</evidence>
<evidence type="ECO:0000256" key="3">
    <source>
        <dbReference type="ARBA" id="ARBA00022670"/>
    </source>
</evidence>
<evidence type="ECO:0000256" key="7">
    <source>
        <dbReference type="ARBA" id="ARBA00022833"/>
    </source>
</evidence>
<evidence type="ECO:0000256" key="2">
    <source>
        <dbReference type="ARBA" id="ARBA00022475"/>
    </source>
</evidence>
<keyword evidence="7" id="KW-0862">Zinc</keyword>
<proteinExistence type="predicted"/>
<dbReference type="GO" id="GO:0004222">
    <property type="term" value="F:metalloendopeptidase activity"/>
    <property type="evidence" value="ECO:0007669"/>
    <property type="project" value="InterPro"/>
</dbReference>
<gene>
    <name evidence="13" type="ORF">P0Y49_07730</name>
</gene>
<accession>A0AAJ5WBL2</accession>